<feature type="region of interest" description="Disordered" evidence="1">
    <location>
        <begin position="1"/>
        <end position="39"/>
    </location>
</feature>
<feature type="compositionally biased region" description="Pro residues" evidence="1">
    <location>
        <begin position="1"/>
        <end position="11"/>
    </location>
</feature>
<keyword evidence="2" id="KW-1133">Transmembrane helix</keyword>
<evidence type="ECO:0000256" key="2">
    <source>
        <dbReference type="SAM" id="Phobius"/>
    </source>
</evidence>
<gene>
    <name evidence="3" type="ORF">FN846DRAFT_11140</name>
</gene>
<evidence type="ECO:0000313" key="4">
    <source>
        <dbReference type="Proteomes" id="UP000326924"/>
    </source>
</evidence>
<dbReference type="AlphaFoldDB" id="A0A5J5EWG9"/>
<name>A0A5J5EWG9_9PEZI</name>
<sequence length="318" mass="35685">MTVPSSDPPSPTLDGSHHSALQTPPPPPLSQPRQPGSQQYANLITTERHDVVALAVAQCCARCLRDPEKGGEVPLPPTPPPTSSYVGTSSHSRGHDEVLWEKESVTVEKPAGAHHHHHHNHQRNSLPSPPDSLRESSGWIRYSTHDDERALAEDVRHKSSYVWRVLMYLTCLNPFFCIFNALYTILTLFILSFSYPFKTLFSSSSISFSDALTSHLSSPLYWHLRFMYPHPHLIPRPDELSAGSLVVVHLVSPLLAVPVWTMATAVALIWLYTEVLLGDKNDNAGCEYKSFLWVKQRWDNFVLASLKGKKLEVDNDEK</sequence>
<dbReference type="OrthoDB" id="5402785at2759"/>
<feature type="region of interest" description="Disordered" evidence="1">
    <location>
        <begin position="110"/>
        <end position="132"/>
    </location>
</feature>
<organism evidence="3 4">
    <name type="scientific">Sphaerosporella brunnea</name>
    <dbReference type="NCBI Taxonomy" id="1250544"/>
    <lineage>
        <taxon>Eukaryota</taxon>
        <taxon>Fungi</taxon>
        <taxon>Dikarya</taxon>
        <taxon>Ascomycota</taxon>
        <taxon>Pezizomycotina</taxon>
        <taxon>Pezizomycetes</taxon>
        <taxon>Pezizales</taxon>
        <taxon>Pyronemataceae</taxon>
        <taxon>Sphaerosporella</taxon>
    </lineage>
</organism>
<reference evidence="3 4" key="1">
    <citation type="submission" date="2019-09" db="EMBL/GenBank/DDBJ databases">
        <title>Draft genome of the ectomycorrhizal ascomycete Sphaerosporella brunnea.</title>
        <authorList>
            <consortium name="DOE Joint Genome Institute"/>
            <person name="Benucci G.M."/>
            <person name="Marozzi G."/>
            <person name="Antonielli L."/>
            <person name="Sanchez S."/>
            <person name="Marco P."/>
            <person name="Wang X."/>
            <person name="Falini L.B."/>
            <person name="Barry K."/>
            <person name="Haridas S."/>
            <person name="Lipzen A."/>
            <person name="Labutti K."/>
            <person name="Grigoriev I.V."/>
            <person name="Murat C."/>
            <person name="Martin F."/>
            <person name="Albertini E."/>
            <person name="Donnini D."/>
            <person name="Bonito G."/>
        </authorList>
    </citation>
    <scope>NUCLEOTIDE SEQUENCE [LARGE SCALE GENOMIC DNA]</scope>
    <source>
        <strain evidence="3 4">Sb_GMNB300</strain>
    </source>
</reference>
<feature type="transmembrane region" description="Helical" evidence="2">
    <location>
        <begin position="165"/>
        <end position="195"/>
    </location>
</feature>
<feature type="transmembrane region" description="Helical" evidence="2">
    <location>
        <begin position="246"/>
        <end position="272"/>
    </location>
</feature>
<evidence type="ECO:0000256" key="1">
    <source>
        <dbReference type="SAM" id="MobiDB-lite"/>
    </source>
</evidence>
<feature type="compositionally biased region" description="Basic residues" evidence="1">
    <location>
        <begin position="112"/>
        <end position="122"/>
    </location>
</feature>
<proteinExistence type="predicted"/>
<keyword evidence="2" id="KW-0812">Transmembrane</keyword>
<dbReference type="InParanoid" id="A0A5J5EWG9"/>
<protein>
    <submittedName>
        <fullName evidence="3">Uncharacterized protein</fullName>
    </submittedName>
</protein>
<keyword evidence="2" id="KW-0472">Membrane</keyword>
<comment type="caution">
    <text evidence="3">The sequence shown here is derived from an EMBL/GenBank/DDBJ whole genome shotgun (WGS) entry which is preliminary data.</text>
</comment>
<dbReference type="EMBL" id="VXIS01000100">
    <property type="protein sequence ID" value="KAA8905386.1"/>
    <property type="molecule type" value="Genomic_DNA"/>
</dbReference>
<dbReference type="Proteomes" id="UP000326924">
    <property type="component" value="Unassembled WGS sequence"/>
</dbReference>
<evidence type="ECO:0000313" key="3">
    <source>
        <dbReference type="EMBL" id="KAA8905386.1"/>
    </source>
</evidence>
<keyword evidence="4" id="KW-1185">Reference proteome</keyword>
<accession>A0A5J5EWG9</accession>
<feature type="region of interest" description="Disordered" evidence="1">
    <location>
        <begin position="67"/>
        <end position="93"/>
    </location>
</feature>